<gene>
    <name evidence="9" type="ORF">GCM10009839_47400</name>
</gene>
<organism evidence="9 10">
    <name type="scientific">Catenulispora yoronensis</name>
    <dbReference type="NCBI Taxonomy" id="450799"/>
    <lineage>
        <taxon>Bacteria</taxon>
        <taxon>Bacillati</taxon>
        <taxon>Actinomycetota</taxon>
        <taxon>Actinomycetes</taxon>
        <taxon>Catenulisporales</taxon>
        <taxon>Catenulisporaceae</taxon>
        <taxon>Catenulispora</taxon>
    </lineage>
</organism>
<dbReference type="CDD" id="cd02972">
    <property type="entry name" value="DsbA_family"/>
    <property type="match status" value="1"/>
</dbReference>
<dbReference type="SUPFAM" id="SSF52833">
    <property type="entry name" value="Thioredoxin-like"/>
    <property type="match status" value="1"/>
</dbReference>
<dbReference type="InterPro" id="IPR036249">
    <property type="entry name" value="Thioredoxin-like_sf"/>
</dbReference>
<dbReference type="Gene3D" id="3.40.30.10">
    <property type="entry name" value="Glutaredoxin"/>
    <property type="match status" value="1"/>
</dbReference>
<feature type="transmembrane region" description="Helical" evidence="7">
    <location>
        <begin position="33"/>
        <end position="53"/>
    </location>
</feature>
<sequence>MSQANRVGKQNARERVAAEKIKRQRAERRRKQITIGSTVIAVIAVAGGIGIAVQASKRDNHPYLAPTAAVVDSQAKSTKDLGIQVGSADAPVTMNVFEDFRCPVCQQVETTVEPTYRQYIEDGKIKVIYHPARVIDTHDNGKGSLNGANAAACAQDQGQFMPLHDLLYANQPNEEQDLYGDNAKILTIADQIPALKASAAFTDCVNKGNHDGWVQANADNFNKIGLQGTPTVFIDGQQLSFTQTSAADVLTYFKQQLDAAFTKAGGKAGTKTTLPAAPTSAAPSASASGSASGTPSGSASGTPAPSGSASSSGTPAPSSSGSTGSSAPSSSKS</sequence>
<dbReference type="RefSeq" id="WP_344667840.1">
    <property type="nucleotide sequence ID" value="NZ_BAAAQN010000029.1"/>
</dbReference>
<feature type="compositionally biased region" description="Basic and acidic residues" evidence="6">
    <location>
        <begin position="11"/>
        <end position="21"/>
    </location>
</feature>
<comment type="similarity">
    <text evidence="1">Belongs to the thioredoxin family. DsbA subfamily.</text>
</comment>
<feature type="domain" description="Thioredoxin-like fold" evidence="8">
    <location>
        <begin position="82"/>
        <end position="244"/>
    </location>
</feature>
<keyword evidence="5" id="KW-0676">Redox-active center</keyword>
<dbReference type="PANTHER" id="PTHR13887">
    <property type="entry name" value="GLUTATHIONE S-TRANSFERASE KAPPA"/>
    <property type="match status" value="1"/>
</dbReference>
<keyword evidence="7" id="KW-1133">Transmembrane helix</keyword>
<accession>A0ABN2UP65</accession>
<dbReference type="Pfam" id="PF13462">
    <property type="entry name" value="Thioredoxin_4"/>
    <property type="match status" value="1"/>
</dbReference>
<proteinExistence type="inferred from homology"/>
<keyword evidence="4" id="KW-1015">Disulfide bond</keyword>
<keyword evidence="2" id="KW-0732">Signal</keyword>
<evidence type="ECO:0000256" key="7">
    <source>
        <dbReference type="SAM" id="Phobius"/>
    </source>
</evidence>
<dbReference type="PANTHER" id="PTHR13887:SF14">
    <property type="entry name" value="DISULFIDE BOND FORMATION PROTEIN D"/>
    <property type="match status" value="1"/>
</dbReference>
<name>A0ABN2UP65_9ACTN</name>
<dbReference type="Proteomes" id="UP001500751">
    <property type="component" value="Unassembled WGS sequence"/>
</dbReference>
<comment type="caution">
    <text evidence="9">The sequence shown here is derived from an EMBL/GenBank/DDBJ whole genome shotgun (WGS) entry which is preliminary data.</text>
</comment>
<evidence type="ECO:0000259" key="8">
    <source>
        <dbReference type="Pfam" id="PF13462"/>
    </source>
</evidence>
<evidence type="ECO:0000256" key="4">
    <source>
        <dbReference type="ARBA" id="ARBA00023157"/>
    </source>
</evidence>
<evidence type="ECO:0000256" key="1">
    <source>
        <dbReference type="ARBA" id="ARBA00005791"/>
    </source>
</evidence>
<dbReference type="InterPro" id="IPR012336">
    <property type="entry name" value="Thioredoxin-like_fold"/>
</dbReference>
<evidence type="ECO:0000256" key="2">
    <source>
        <dbReference type="ARBA" id="ARBA00022729"/>
    </source>
</evidence>
<keyword evidence="3" id="KW-0560">Oxidoreductase</keyword>
<evidence type="ECO:0000313" key="10">
    <source>
        <dbReference type="Proteomes" id="UP001500751"/>
    </source>
</evidence>
<protein>
    <recommendedName>
        <fullName evidence="8">Thioredoxin-like fold domain-containing protein</fullName>
    </recommendedName>
</protein>
<evidence type="ECO:0000256" key="3">
    <source>
        <dbReference type="ARBA" id="ARBA00023002"/>
    </source>
</evidence>
<evidence type="ECO:0000256" key="6">
    <source>
        <dbReference type="SAM" id="MobiDB-lite"/>
    </source>
</evidence>
<keyword evidence="7" id="KW-0812">Transmembrane</keyword>
<reference evidence="9 10" key="1">
    <citation type="journal article" date="2019" name="Int. J. Syst. Evol. Microbiol.">
        <title>The Global Catalogue of Microorganisms (GCM) 10K type strain sequencing project: providing services to taxonomists for standard genome sequencing and annotation.</title>
        <authorList>
            <consortium name="The Broad Institute Genomics Platform"/>
            <consortium name="The Broad Institute Genome Sequencing Center for Infectious Disease"/>
            <person name="Wu L."/>
            <person name="Ma J."/>
        </authorList>
    </citation>
    <scope>NUCLEOTIDE SEQUENCE [LARGE SCALE GENOMIC DNA]</scope>
    <source>
        <strain evidence="9 10">JCM 16014</strain>
    </source>
</reference>
<feature type="region of interest" description="Disordered" evidence="6">
    <location>
        <begin position="266"/>
        <end position="333"/>
    </location>
</feature>
<keyword evidence="7" id="KW-0472">Membrane</keyword>
<dbReference type="EMBL" id="BAAAQN010000029">
    <property type="protein sequence ID" value="GAA2039889.1"/>
    <property type="molecule type" value="Genomic_DNA"/>
</dbReference>
<evidence type="ECO:0000256" key="5">
    <source>
        <dbReference type="ARBA" id="ARBA00023284"/>
    </source>
</evidence>
<feature type="region of interest" description="Disordered" evidence="6">
    <location>
        <begin position="1"/>
        <end position="28"/>
    </location>
</feature>
<keyword evidence="10" id="KW-1185">Reference proteome</keyword>
<evidence type="ECO:0000313" key="9">
    <source>
        <dbReference type="EMBL" id="GAA2039889.1"/>
    </source>
</evidence>